<dbReference type="WBParaSite" id="SBAD_0000584701-mRNA-1">
    <property type="protein sequence ID" value="SBAD_0000584701-mRNA-1"/>
    <property type="gene ID" value="SBAD_0000584701"/>
</dbReference>
<organism evidence="3">
    <name type="scientific">Soboliphyme baturini</name>
    <dbReference type="NCBI Taxonomy" id="241478"/>
    <lineage>
        <taxon>Eukaryota</taxon>
        <taxon>Metazoa</taxon>
        <taxon>Ecdysozoa</taxon>
        <taxon>Nematoda</taxon>
        <taxon>Enoplea</taxon>
        <taxon>Dorylaimia</taxon>
        <taxon>Dioctophymatida</taxon>
        <taxon>Dioctophymatoidea</taxon>
        <taxon>Soboliphymatidae</taxon>
        <taxon>Soboliphyme</taxon>
    </lineage>
</organism>
<dbReference type="EMBL" id="UZAM01009126">
    <property type="protein sequence ID" value="VDP07792.1"/>
    <property type="molecule type" value="Genomic_DNA"/>
</dbReference>
<gene>
    <name evidence="1" type="ORF">SBAD_LOCUS5624</name>
</gene>
<proteinExistence type="predicted"/>
<evidence type="ECO:0000313" key="2">
    <source>
        <dbReference type="Proteomes" id="UP000270296"/>
    </source>
</evidence>
<protein>
    <submittedName>
        <fullName evidence="3">Secreted protein</fullName>
    </submittedName>
</protein>
<evidence type="ECO:0000313" key="1">
    <source>
        <dbReference type="EMBL" id="VDP07792.1"/>
    </source>
</evidence>
<keyword evidence="2" id="KW-1185">Reference proteome</keyword>
<accession>A0A183IPS7</accession>
<evidence type="ECO:0000313" key="3">
    <source>
        <dbReference type="WBParaSite" id="SBAD_0000584701-mRNA-1"/>
    </source>
</evidence>
<dbReference type="AlphaFoldDB" id="A0A183IPS7"/>
<reference evidence="1 2" key="2">
    <citation type="submission" date="2018-11" db="EMBL/GenBank/DDBJ databases">
        <authorList>
            <consortium name="Pathogen Informatics"/>
        </authorList>
    </citation>
    <scope>NUCLEOTIDE SEQUENCE [LARGE SCALE GENOMIC DNA]</scope>
</reference>
<sequence length="82" mass="9752">MLQQFMFRSFCGCAVKNQLIGLFLCLSRQRIALDAKVAEACNYFRIFMRRTQLSVFRLWSQKEEKPELCSCKRVDRLFSFAQ</sequence>
<name>A0A183IPS7_9BILA</name>
<dbReference type="Proteomes" id="UP000270296">
    <property type="component" value="Unassembled WGS sequence"/>
</dbReference>
<reference evidence="3" key="1">
    <citation type="submission" date="2016-06" db="UniProtKB">
        <authorList>
            <consortium name="WormBaseParasite"/>
        </authorList>
    </citation>
    <scope>IDENTIFICATION</scope>
</reference>